<proteinExistence type="predicted"/>
<evidence type="ECO:0000313" key="1">
    <source>
        <dbReference type="EMBL" id="KAE8316615.1"/>
    </source>
</evidence>
<name>A0A5N6W6Y6_9EURO</name>
<keyword evidence="2" id="KW-1185">Reference proteome</keyword>
<sequence length="81" mass="9543">MYHSLHYCLRVVETASSVSLFAVLWVVLDLRHFSGFLVWQIEPPGTLQELQRVMRIKDKLHSFLCTIYNRLVGYVLETYVL</sequence>
<dbReference type="Proteomes" id="UP000325433">
    <property type="component" value="Unassembled WGS sequence"/>
</dbReference>
<evidence type="ECO:0000313" key="2">
    <source>
        <dbReference type="Proteomes" id="UP000325433"/>
    </source>
</evidence>
<reference evidence="2" key="1">
    <citation type="submission" date="2019-04" db="EMBL/GenBank/DDBJ databases">
        <title>Friends and foes A comparative genomics studyof 23 Aspergillus species from section Flavi.</title>
        <authorList>
            <consortium name="DOE Joint Genome Institute"/>
            <person name="Kjaerbolling I."/>
            <person name="Vesth T."/>
            <person name="Frisvad J.C."/>
            <person name="Nybo J.L."/>
            <person name="Theobald S."/>
            <person name="Kildgaard S."/>
            <person name="Isbrandt T."/>
            <person name="Kuo A."/>
            <person name="Sato A."/>
            <person name="Lyhne E.K."/>
            <person name="Kogle M.E."/>
            <person name="Wiebenga A."/>
            <person name="Kun R.S."/>
            <person name="Lubbers R.J."/>
            <person name="Makela M.R."/>
            <person name="Barry K."/>
            <person name="Chovatia M."/>
            <person name="Clum A."/>
            <person name="Daum C."/>
            <person name="Haridas S."/>
            <person name="He G."/>
            <person name="LaButti K."/>
            <person name="Lipzen A."/>
            <person name="Mondo S."/>
            <person name="Riley R."/>
            <person name="Salamov A."/>
            <person name="Simmons B.A."/>
            <person name="Magnuson J.K."/>
            <person name="Henrissat B."/>
            <person name="Mortensen U.H."/>
            <person name="Larsen T.O."/>
            <person name="Devries R.P."/>
            <person name="Grigoriev I.V."/>
            <person name="Machida M."/>
            <person name="Baker S.E."/>
            <person name="Andersen M.R."/>
        </authorList>
    </citation>
    <scope>NUCLEOTIDE SEQUENCE [LARGE SCALE GENOMIC DNA]</scope>
    <source>
        <strain evidence="2">CBS 130015</strain>
    </source>
</reference>
<protein>
    <submittedName>
        <fullName evidence="1">Uncharacterized protein</fullName>
    </submittedName>
</protein>
<gene>
    <name evidence="1" type="ORF">BDV41DRAFT_528580</name>
</gene>
<accession>A0A5N6W6Y6</accession>
<organism evidence="1 2">
    <name type="scientific">Aspergillus transmontanensis</name>
    <dbReference type="NCBI Taxonomy" id="1034304"/>
    <lineage>
        <taxon>Eukaryota</taxon>
        <taxon>Fungi</taxon>
        <taxon>Dikarya</taxon>
        <taxon>Ascomycota</taxon>
        <taxon>Pezizomycotina</taxon>
        <taxon>Eurotiomycetes</taxon>
        <taxon>Eurotiomycetidae</taxon>
        <taxon>Eurotiales</taxon>
        <taxon>Aspergillaceae</taxon>
        <taxon>Aspergillus</taxon>
        <taxon>Aspergillus subgen. Circumdati</taxon>
    </lineage>
</organism>
<dbReference type="EMBL" id="ML738306">
    <property type="protein sequence ID" value="KAE8316615.1"/>
    <property type="molecule type" value="Genomic_DNA"/>
</dbReference>
<dbReference type="AlphaFoldDB" id="A0A5N6W6Y6"/>